<dbReference type="KEGG" id="nwl:NWFMUON74_32850"/>
<protein>
    <submittedName>
        <fullName evidence="2">Fructosamine kinase</fullName>
    </submittedName>
</protein>
<keyword evidence="1 2" id="KW-0418">Kinase</keyword>
<dbReference type="RefSeq" id="WP_187688610.1">
    <property type="nucleotide sequence ID" value="NZ_AP023396.1"/>
</dbReference>
<dbReference type="PANTHER" id="PTHR12149">
    <property type="entry name" value="FRUCTOSAMINE 3 KINASE-RELATED PROTEIN"/>
    <property type="match status" value="1"/>
</dbReference>
<dbReference type="GO" id="GO:0016301">
    <property type="term" value="F:kinase activity"/>
    <property type="evidence" value="ECO:0007669"/>
    <property type="project" value="UniProtKB-UniRule"/>
</dbReference>
<organism evidence="2 3">
    <name type="scientific">Nocardia wallacei</name>
    <dbReference type="NCBI Taxonomy" id="480035"/>
    <lineage>
        <taxon>Bacteria</taxon>
        <taxon>Bacillati</taxon>
        <taxon>Actinomycetota</taxon>
        <taxon>Actinomycetes</taxon>
        <taxon>Mycobacteriales</taxon>
        <taxon>Nocardiaceae</taxon>
        <taxon>Nocardia</taxon>
    </lineage>
</organism>
<dbReference type="PANTHER" id="PTHR12149:SF8">
    <property type="entry name" value="PROTEIN-RIBULOSAMINE 3-KINASE"/>
    <property type="match status" value="1"/>
</dbReference>
<dbReference type="Gene3D" id="1.20.1270.240">
    <property type="match status" value="1"/>
</dbReference>
<dbReference type="Gene3D" id="1.10.510.10">
    <property type="entry name" value="Transferase(Phosphotransferase) domain 1"/>
    <property type="match status" value="1"/>
</dbReference>
<dbReference type="Gene3D" id="3.30.200.20">
    <property type="entry name" value="Phosphorylase Kinase, domain 1"/>
    <property type="match status" value="1"/>
</dbReference>
<evidence type="ECO:0000313" key="3">
    <source>
        <dbReference type="Proteomes" id="UP000516173"/>
    </source>
</evidence>
<dbReference type="SUPFAM" id="SSF56112">
    <property type="entry name" value="Protein kinase-like (PK-like)"/>
    <property type="match status" value="1"/>
</dbReference>
<dbReference type="PIRSF" id="PIRSF006221">
    <property type="entry name" value="Ketosamine-3-kinase"/>
    <property type="match status" value="1"/>
</dbReference>
<dbReference type="AlphaFoldDB" id="A0A7G1KMR6"/>
<keyword evidence="3" id="KW-1185">Reference proteome</keyword>
<dbReference type="Proteomes" id="UP000516173">
    <property type="component" value="Chromosome"/>
</dbReference>
<dbReference type="InterPro" id="IPR011009">
    <property type="entry name" value="Kinase-like_dom_sf"/>
</dbReference>
<comment type="similarity">
    <text evidence="1">Belongs to the fructosamine kinase family.</text>
</comment>
<dbReference type="EMBL" id="AP023396">
    <property type="protein sequence ID" value="BCK55513.1"/>
    <property type="molecule type" value="Genomic_DNA"/>
</dbReference>
<dbReference type="InterPro" id="IPR016477">
    <property type="entry name" value="Fructo-/Ketosamine-3-kinase"/>
</dbReference>
<dbReference type="GeneID" id="80347822"/>
<evidence type="ECO:0000313" key="2">
    <source>
        <dbReference type="EMBL" id="BCK55513.1"/>
    </source>
</evidence>
<dbReference type="Pfam" id="PF03881">
    <property type="entry name" value="Fructosamin_kin"/>
    <property type="match status" value="1"/>
</dbReference>
<keyword evidence="1" id="KW-0808">Transferase</keyword>
<name>A0A7G1KMR6_9NOCA</name>
<proteinExistence type="inferred from homology"/>
<reference evidence="2 3" key="1">
    <citation type="submission" date="2020-08" db="EMBL/GenBank/DDBJ databases">
        <title>Genome Sequencing of Nocardia wallacei strain FMUON74 and assembly.</title>
        <authorList>
            <person name="Toyokawa M."/>
            <person name="Uesaka K."/>
        </authorList>
    </citation>
    <scope>NUCLEOTIDE SEQUENCE [LARGE SCALE GENOMIC DNA]</scope>
    <source>
        <strain evidence="2 3">FMUON74</strain>
    </source>
</reference>
<evidence type="ECO:0000256" key="1">
    <source>
        <dbReference type="PIRNR" id="PIRNR006221"/>
    </source>
</evidence>
<gene>
    <name evidence="2" type="ORF">NWFMUON74_32850</name>
</gene>
<accession>A0A7G1KMR6</accession>
<sequence>MDNRAHERTAARVHDLLGVEVAQISDLGHRHAWSLHRARLSDGRAVFVKAATGAPDAAAGQALRAESNGLRWLGEGARDGLVPPVLGEDGRTLVLPWLDETAPDPAAAETFGRALAALHESRPGAFGAPWRGFIAIVPQDNSLTTGEWGRWYADRRLAPLLPAAAPVLGSAGLRLLERVIGDIDRLAGDPEPPSRVHGDLWSGNLLWTADGVRLIDPAAHGGHRETDLAMLALFGAPHLDRIHAAYREVSPLKPGWRQRVPLHQLYPLLVHVVLFGGSYRGMTLEAAESALRI</sequence>